<dbReference type="Proteomes" id="UP000321514">
    <property type="component" value="Unassembled WGS sequence"/>
</dbReference>
<dbReference type="Pfam" id="PF11026">
    <property type="entry name" value="DUF2721"/>
    <property type="match status" value="1"/>
</dbReference>
<feature type="transmembrane region" description="Helical" evidence="1">
    <location>
        <begin position="12"/>
        <end position="35"/>
    </location>
</feature>
<comment type="caution">
    <text evidence="2">The sequence shown here is derived from an EMBL/GenBank/DDBJ whole genome shotgun (WGS) entry which is preliminary data.</text>
</comment>
<feature type="transmembrane region" description="Helical" evidence="1">
    <location>
        <begin position="83"/>
        <end position="103"/>
    </location>
</feature>
<sequence length="160" mass="17469">MNGAEGLDVSSIRLIGTAVTPAVMVSACGIVATGLDNQIARMTTRMREMLREVRLLPEGHSRREVLRQEVDILDRRHAILARAIALTYTALLSFVVTSLLYLTKRQLDIPEPLPVVAFALGVLLLGAVAVLALASLRLSRLAIQLEREELFGSKRGPRSS</sequence>
<gene>
    <name evidence="2" type="ORF">MFU01_08170</name>
    <name evidence="3" type="ORF">SAMN05443572_101672</name>
</gene>
<keyword evidence="1" id="KW-1133">Transmembrane helix</keyword>
<evidence type="ECO:0008006" key="6">
    <source>
        <dbReference type="Google" id="ProtNLM"/>
    </source>
</evidence>
<evidence type="ECO:0000313" key="2">
    <source>
        <dbReference type="EMBL" id="GEN05780.1"/>
    </source>
</evidence>
<evidence type="ECO:0000313" key="4">
    <source>
        <dbReference type="Proteomes" id="UP000183760"/>
    </source>
</evidence>
<keyword evidence="1" id="KW-0812">Transmembrane</keyword>
<dbReference type="RefSeq" id="WP_046710898.1">
    <property type="nucleotide sequence ID" value="NZ_BJXR01000012.1"/>
</dbReference>
<keyword evidence="4" id="KW-1185">Reference proteome</keyword>
<dbReference type="InterPro" id="IPR021279">
    <property type="entry name" value="DUF2721"/>
</dbReference>
<dbReference type="Proteomes" id="UP000183760">
    <property type="component" value="Unassembled WGS sequence"/>
</dbReference>
<evidence type="ECO:0000313" key="5">
    <source>
        <dbReference type="Proteomes" id="UP000321514"/>
    </source>
</evidence>
<dbReference type="EMBL" id="FOIB01000001">
    <property type="protein sequence ID" value="SES95312.1"/>
    <property type="molecule type" value="Genomic_DNA"/>
</dbReference>
<dbReference type="STRING" id="1334629.MFUL124B02_04280"/>
<reference evidence="2 5" key="2">
    <citation type="submission" date="2019-07" db="EMBL/GenBank/DDBJ databases">
        <title>Whole genome shotgun sequence of Myxococcus fulvus NBRC 100333.</title>
        <authorList>
            <person name="Hosoyama A."/>
            <person name="Uohara A."/>
            <person name="Ohji S."/>
            <person name="Ichikawa N."/>
        </authorList>
    </citation>
    <scope>NUCLEOTIDE SEQUENCE [LARGE SCALE GENOMIC DNA]</scope>
    <source>
        <strain evidence="2 5">NBRC 100333</strain>
    </source>
</reference>
<organism evidence="2 5">
    <name type="scientific">Myxococcus fulvus</name>
    <dbReference type="NCBI Taxonomy" id="33"/>
    <lineage>
        <taxon>Bacteria</taxon>
        <taxon>Pseudomonadati</taxon>
        <taxon>Myxococcota</taxon>
        <taxon>Myxococcia</taxon>
        <taxon>Myxococcales</taxon>
        <taxon>Cystobacterineae</taxon>
        <taxon>Myxococcaceae</taxon>
        <taxon>Myxococcus</taxon>
    </lineage>
</organism>
<dbReference type="EMBL" id="BJXR01000012">
    <property type="protein sequence ID" value="GEN05780.1"/>
    <property type="molecule type" value="Genomic_DNA"/>
</dbReference>
<name>A0A511SV54_MYXFU</name>
<proteinExistence type="predicted"/>
<keyword evidence="1" id="KW-0472">Membrane</keyword>
<accession>A0A511SV54</accession>
<dbReference type="AlphaFoldDB" id="A0A511SV54"/>
<feature type="transmembrane region" description="Helical" evidence="1">
    <location>
        <begin position="115"/>
        <end position="136"/>
    </location>
</feature>
<protein>
    <recommendedName>
        <fullName evidence="6">DUF2721 domain-containing protein</fullName>
    </recommendedName>
</protein>
<evidence type="ECO:0000313" key="3">
    <source>
        <dbReference type="EMBL" id="SES95312.1"/>
    </source>
</evidence>
<evidence type="ECO:0000256" key="1">
    <source>
        <dbReference type="SAM" id="Phobius"/>
    </source>
</evidence>
<reference evidence="3 4" key="1">
    <citation type="submission" date="2016-10" db="EMBL/GenBank/DDBJ databases">
        <authorList>
            <person name="Varghese N."/>
            <person name="Submissions S."/>
        </authorList>
    </citation>
    <scope>NUCLEOTIDE SEQUENCE [LARGE SCALE GENOMIC DNA]</scope>
    <source>
        <strain evidence="3 4">DSM 16525</strain>
    </source>
</reference>
<dbReference type="OrthoDB" id="5519106at2"/>